<dbReference type="Pfam" id="PF11127">
    <property type="entry name" value="YgaP-like_TM"/>
    <property type="match status" value="1"/>
</dbReference>
<sequence length="210" mass="22731">MPLRHPRYPRQPTGDQRMTTPTTPRSLTIDELRTRLDSANPPRLLDVRSPVEFEGAHIPGSYNVPLNVLREHREELIRHLDTDVVLVCRSGQRAGQAERALAEAGLPGLAVLSGGMTAWETSGAPTTYGQERWDMERQVRLVAGSLVLVGALGSFVVPGLQALSAFVGGGLAFAAISNTCAMGVLLSKMPWNRTPSFDPRKAVAQLADGR</sequence>
<dbReference type="PANTHER" id="PTHR43031">
    <property type="entry name" value="FAD-DEPENDENT OXIDOREDUCTASE"/>
    <property type="match status" value="1"/>
</dbReference>
<keyword evidence="2" id="KW-1133">Transmembrane helix</keyword>
<dbReference type="EMBL" id="DS999641">
    <property type="protein sequence ID" value="EFE71872.2"/>
    <property type="molecule type" value="Genomic_DNA"/>
</dbReference>
<feature type="compositionally biased region" description="Polar residues" evidence="1">
    <location>
        <begin position="13"/>
        <end position="24"/>
    </location>
</feature>
<dbReference type="SMART" id="SM00450">
    <property type="entry name" value="RHOD"/>
    <property type="match status" value="1"/>
</dbReference>
<dbReference type="eggNOG" id="COG0607">
    <property type="taxonomic scope" value="Bacteria"/>
</dbReference>
<accession>D6A746</accession>
<dbReference type="Gene3D" id="3.40.250.10">
    <property type="entry name" value="Rhodanese-like domain"/>
    <property type="match status" value="1"/>
</dbReference>
<organism evidence="4 5">
    <name type="scientific">Streptomyces viridosporus (strain ATCC 14672 / DSM 40746 / JCM 4963 / KCTC 9882 / NRRL B-12104 / FH 1290)</name>
    <name type="common">Streptomyces ghanaensis</name>
    <dbReference type="NCBI Taxonomy" id="566461"/>
    <lineage>
        <taxon>Bacteria</taxon>
        <taxon>Bacillati</taxon>
        <taxon>Actinomycetota</taxon>
        <taxon>Actinomycetes</taxon>
        <taxon>Kitasatosporales</taxon>
        <taxon>Streptomycetaceae</taxon>
        <taxon>Streptomyces</taxon>
    </lineage>
</organism>
<dbReference type="InterPro" id="IPR036873">
    <property type="entry name" value="Rhodanese-like_dom_sf"/>
</dbReference>
<evidence type="ECO:0000256" key="1">
    <source>
        <dbReference type="SAM" id="MobiDB-lite"/>
    </source>
</evidence>
<evidence type="ECO:0000256" key="2">
    <source>
        <dbReference type="SAM" id="Phobius"/>
    </source>
</evidence>
<dbReference type="InterPro" id="IPR021309">
    <property type="entry name" value="YgaP-like_TM"/>
</dbReference>
<dbReference type="Pfam" id="PF00581">
    <property type="entry name" value="Rhodanese"/>
    <property type="match status" value="1"/>
</dbReference>
<feature type="transmembrane region" description="Helical" evidence="2">
    <location>
        <begin position="139"/>
        <end position="157"/>
    </location>
</feature>
<proteinExistence type="predicted"/>
<evidence type="ECO:0000259" key="3">
    <source>
        <dbReference type="PROSITE" id="PS50206"/>
    </source>
</evidence>
<feature type="domain" description="Rhodanese" evidence="3">
    <location>
        <begin position="38"/>
        <end position="128"/>
    </location>
</feature>
<keyword evidence="2" id="KW-0812">Transmembrane</keyword>
<dbReference type="InterPro" id="IPR050229">
    <property type="entry name" value="GlpE_sulfurtransferase"/>
</dbReference>
<dbReference type="Gene3D" id="6.10.140.1340">
    <property type="match status" value="1"/>
</dbReference>
<keyword evidence="2" id="KW-0472">Membrane</keyword>
<gene>
    <name evidence="4" type="ORF">SSFG_07108</name>
</gene>
<dbReference type="CDD" id="cd00158">
    <property type="entry name" value="RHOD"/>
    <property type="match status" value="1"/>
</dbReference>
<protein>
    <submittedName>
        <fullName evidence="4">Rhodanese domain-containing protein</fullName>
    </submittedName>
</protein>
<dbReference type="Proteomes" id="UP000003824">
    <property type="component" value="Unassembled WGS sequence"/>
</dbReference>
<name>D6A746_STRV1</name>
<dbReference type="PANTHER" id="PTHR43031:SF1">
    <property type="entry name" value="PYRIDINE NUCLEOTIDE-DISULPHIDE OXIDOREDUCTASE"/>
    <property type="match status" value="1"/>
</dbReference>
<dbReference type="InterPro" id="IPR001763">
    <property type="entry name" value="Rhodanese-like_dom"/>
</dbReference>
<evidence type="ECO:0000313" key="5">
    <source>
        <dbReference type="Proteomes" id="UP000003824"/>
    </source>
</evidence>
<dbReference type="AlphaFoldDB" id="D6A746"/>
<dbReference type="PROSITE" id="PS50206">
    <property type="entry name" value="RHODANESE_3"/>
    <property type="match status" value="1"/>
</dbReference>
<evidence type="ECO:0000313" key="4">
    <source>
        <dbReference type="EMBL" id="EFE71872.2"/>
    </source>
</evidence>
<reference evidence="5" key="1">
    <citation type="submission" date="2008-12" db="EMBL/GenBank/DDBJ databases">
        <title>Annotation of Streptomyces ghanaensis ATCC 14672.</title>
        <authorList>
            <consortium name="The Broad Institute Genome Sequencing Platform"/>
            <consortium name="Broad Institute Microbial Sequencing Center"/>
            <person name="Fischbach M."/>
            <person name="Ward D."/>
            <person name="Young S."/>
            <person name="Kodira C.D."/>
            <person name="Zeng Q."/>
            <person name="Koehrsen M."/>
            <person name="Godfrey P."/>
            <person name="Alvarado L."/>
            <person name="Berlin A.M."/>
            <person name="Borenstein D."/>
            <person name="Chen Z."/>
            <person name="Engels R."/>
            <person name="Freedman E."/>
            <person name="Gellesch M."/>
            <person name="Goldberg J."/>
            <person name="Griggs A."/>
            <person name="Gujja S."/>
            <person name="Heiman D.I."/>
            <person name="Hepburn T.A."/>
            <person name="Howarth C."/>
            <person name="Jen D."/>
            <person name="Larson L."/>
            <person name="Lewis B."/>
            <person name="Mehta T."/>
            <person name="Park D."/>
            <person name="Pearson M."/>
            <person name="Roberts A."/>
            <person name="Saif S."/>
            <person name="Shea T.D."/>
            <person name="Shenoy N."/>
            <person name="Sisk P."/>
            <person name="Stolte C."/>
            <person name="Sykes S.N."/>
            <person name="Walk T."/>
            <person name="White J."/>
            <person name="Yandava C."/>
            <person name="Straight P."/>
            <person name="Clardy J."/>
            <person name="Hung D."/>
            <person name="Kolter R."/>
            <person name="Mekalanos J."/>
            <person name="Walker S."/>
            <person name="Walsh C.T."/>
            <person name="Wieland B.L.C."/>
            <person name="Ilzarbe M."/>
            <person name="Galagan J."/>
            <person name="Nusbaum C."/>
            <person name="Birren B."/>
        </authorList>
    </citation>
    <scope>NUCLEOTIDE SEQUENCE [LARGE SCALE GENOMIC DNA]</scope>
    <source>
        <strain evidence="5">ATCC 14672 / DSM 40746 / JCM 4963 / KCTC 9882 / NRRL B-12104 / FH 1290</strain>
    </source>
</reference>
<dbReference type="SUPFAM" id="SSF52821">
    <property type="entry name" value="Rhodanese/Cell cycle control phosphatase"/>
    <property type="match status" value="1"/>
</dbReference>
<feature type="region of interest" description="Disordered" evidence="1">
    <location>
        <begin position="1"/>
        <end position="24"/>
    </location>
</feature>
<feature type="transmembrane region" description="Helical" evidence="2">
    <location>
        <begin position="163"/>
        <end position="186"/>
    </location>
</feature>